<dbReference type="HOGENOM" id="CLU_086979_1_1_7"/>
<evidence type="ECO:0008006" key="4">
    <source>
        <dbReference type="Google" id="ProtNLM"/>
    </source>
</evidence>
<name>C0QJF0_DESAH</name>
<organism evidence="2 3">
    <name type="scientific">Desulforapulum autotrophicum (strain ATCC 43914 / DSM 3382 / VKM B-1955 / HRM2)</name>
    <name type="common">Desulfobacterium autotrophicum</name>
    <dbReference type="NCBI Taxonomy" id="177437"/>
    <lineage>
        <taxon>Bacteria</taxon>
        <taxon>Pseudomonadati</taxon>
        <taxon>Thermodesulfobacteriota</taxon>
        <taxon>Desulfobacteria</taxon>
        <taxon>Desulfobacterales</taxon>
        <taxon>Desulfobacteraceae</taxon>
        <taxon>Desulforapulum</taxon>
    </lineage>
</organism>
<keyword evidence="3" id="KW-1185">Reference proteome</keyword>
<dbReference type="Proteomes" id="UP000000442">
    <property type="component" value="Chromosome"/>
</dbReference>
<dbReference type="PANTHER" id="PTHR35864">
    <property type="entry name" value="ZINC METALLOPROTEASE MJ0611-RELATED"/>
    <property type="match status" value="1"/>
</dbReference>
<reference evidence="2 3" key="1">
    <citation type="journal article" date="2009" name="Environ. Microbiol.">
        <title>Genome sequence of Desulfobacterium autotrophicum HRM2, a marine sulfate reducer oxidizing organic carbon completely to carbon dioxide.</title>
        <authorList>
            <person name="Strittmatter A.W."/>
            <person name="Liesegang H."/>
            <person name="Rabus R."/>
            <person name="Decker I."/>
            <person name="Amann J."/>
            <person name="Andres S."/>
            <person name="Henne A."/>
            <person name="Fricke W.F."/>
            <person name="Martinez-Arias R."/>
            <person name="Bartels D."/>
            <person name="Goesmann A."/>
            <person name="Krause L."/>
            <person name="Puehler A."/>
            <person name="Klenk H.P."/>
            <person name="Richter M."/>
            <person name="Schuler M."/>
            <person name="Gloeckner F.O."/>
            <person name="Meyerdierks A."/>
            <person name="Gottschalk G."/>
            <person name="Amann R."/>
        </authorList>
    </citation>
    <scope>NUCLEOTIDE SEQUENCE [LARGE SCALE GENOMIC DNA]</scope>
    <source>
        <strain evidence="3">ATCC 43914 / DSM 3382 / HRM2</strain>
    </source>
</reference>
<dbReference type="KEGG" id="dat:HRM2_28750"/>
<keyword evidence="1" id="KW-1133">Transmembrane helix</keyword>
<gene>
    <name evidence="2" type="ordered locus">HRM2_28750</name>
</gene>
<dbReference type="OrthoDB" id="9800627at2"/>
<accession>C0QJF0</accession>
<dbReference type="AlphaFoldDB" id="C0QJF0"/>
<feature type="transmembrane region" description="Helical" evidence="1">
    <location>
        <begin position="24"/>
        <end position="44"/>
    </location>
</feature>
<dbReference type="PANTHER" id="PTHR35864:SF1">
    <property type="entry name" value="ZINC METALLOPROTEASE YWHC-RELATED"/>
    <property type="match status" value="1"/>
</dbReference>
<feature type="transmembrane region" description="Helical" evidence="1">
    <location>
        <begin position="178"/>
        <end position="196"/>
    </location>
</feature>
<feature type="transmembrane region" description="Helical" evidence="1">
    <location>
        <begin position="102"/>
        <end position="125"/>
    </location>
</feature>
<proteinExistence type="predicted"/>
<feature type="transmembrane region" description="Helical" evidence="1">
    <location>
        <begin position="64"/>
        <end position="82"/>
    </location>
</feature>
<evidence type="ECO:0000313" key="2">
    <source>
        <dbReference type="EMBL" id="ACN15963.1"/>
    </source>
</evidence>
<dbReference type="eggNOG" id="COG1994">
    <property type="taxonomic scope" value="Bacteria"/>
</dbReference>
<dbReference type="EMBL" id="CP001087">
    <property type="protein sequence ID" value="ACN15963.1"/>
    <property type="molecule type" value="Genomic_DNA"/>
</dbReference>
<evidence type="ECO:0000256" key="1">
    <source>
        <dbReference type="SAM" id="Phobius"/>
    </source>
</evidence>
<keyword evidence="1" id="KW-0812">Transmembrane</keyword>
<keyword evidence="1" id="KW-0472">Membrane</keyword>
<protein>
    <recommendedName>
        <fullName evidence="4">Site-2 protease family protein</fullName>
    </recommendedName>
</protein>
<sequence>MEYANLTHLPFILDFSNLQFDTTIIFIVSILLAITVNAEAQAFMATLLGDAQTQAKDRFHFNPLGHMNLSGVLCFAVAGFGWPKQPKIHTKNFKHPDFYLILVKFAGPFANLMLASIAGSILWIMGNWGVEDQVFPILVAVNIIMFVTGFIPIPPLAGASLVSFFFPKQTNISSRSKLIFDAVPYLFVAALVWIKLTHGNLLDIYFSPVFTAMFNFISG</sequence>
<dbReference type="STRING" id="177437.HRM2_28750"/>
<dbReference type="RefSeq" id="WP_015904725.1">
    <property type="nucleotide sequence ID" value="NC_012108.1"/>
</dbReference>
<evidence type="ECO:0000313" key="3">
    <source>
        <dbReference type="Proteomes" id="UP000000442"/>
    </source>
</evidence>
<dbReference type="InterPro" id="IPR052348">
    <property type="entry name" value="Metallopeptidase_M50B"/>
</dbReference>
<feature type="transmembrane region" description="Helical" evidence="1">
    <location>
        <begin position="137"/>
        <end position="166"/>
    </location>
</feature>